<dbReference type="Pfam" id="PF00462">
    <property type="entry name" value="Glutaredoxin"/>
    <property type="match status" value="1"/>
</dbReference>
<dbReference type="Proteomes" id="UP000887575">
    <property type="component" value="Unassembled WGS sequence"/>
</dbReference>
<evidence type="ECO:0000313" key="4">
    <source>
        <dbReference type="WBParaSite" id="MBELARI_LOCUS5720"/>
    </source>
</evidence>
<dbReference type="InterPro" id="IPR036249">
    <property type="entry name" value="Thioredoxin-like_sf"/>
</dbReference>
<organism evidence="3 4">
    <name type="scientific">Mesorhabditis belari</name>
    <dbReference type="NCBI Taxonomy" id="2138241"/>
    <lineage>
        <taxon>Eukaryota</taxon>
        <taxon>Metazoa</taxon>
        <taxon>Ecdysozoa</taxon>
        <taxon>Nematoda</taxon>
        <taxon>Chromadorea</taxon>
        <taxon>Rhabditida</taxon>
        <taxon>Rhabditina</taxon>
        <taxon>Rhabditomorpha</taxon>
        <taxon>Rhabditoidea</taxon>
        <taxon>Rhabditidae</taxon>
        <taxon>Mesorhabditinae</taxon>
        <taxon>Mesorhabditis</taxon>
    </lineage>
</organism>
<dbReference type="PANTHER" id="PTHR46361">
    <property type="entry name" value="ELECTRON CARRIER/ PROTEIN DISULFIDE OXIDOREDUCTASE"/>
    <property type="match status" value="1"/>
</dbReference>
<proteinExistence type="predicted"/>
<dbReference type="AlphaFoldDB" id="A0AAF3FGE2"/>
<evidence type="ECO:0000256" key="1">
    <source>
        <dbReference type="SAM" id="MobiDB-lite"/>
    </source>
</evidence>
<accession>A0AAF3FGE2</accession>
<dbReference type="PRINTS" id="PR00160">
    <property type="entry name" value="GLUTAREDOXIN"/>
</dbReference>
<evidence type="ECO:0000313" key="3">
    <source>
        <dbReference type="Proteomes" id="UP000887575"/>
    </source>
</evidence>
<protein>
    <recommendedName>
        <fullName evidence="2">Glutaredoxin domain-containing protein</fullName>
    </recommendedName>
</protein>
<keyword evidence="3" id="KW-1185">Reference proteome</keyword>
<sequence>MGDYLEMKGTVIVYSIVGCAQCIRAKRILSQRRVPYTDISLDSFPQCHNEMVERSGGDPTLPQIFFNGVHIGGADDLEDLVHDDRNWESLLEIVRTEESTSGPRLPSPNQAVDILDENANGASE</sequence>
<dbReference type="Gene3D" id="3.40.30.10">
    <property type="entry name" value="Glutaredoxin"/>
    <property type="match status" value="1"/>
</dbReference>
<dbReference type="PROSITE" id="PS51354">
    <property type="entry name" value="GLUTAREDOXIN_2"/>
    <property type="match status" value="1"/>
</dbReference>
<dbReference type="InterPro" id="IPR002109">
    <property type="entry name" value="Glutaredoxin"/>
</dbReference>
<dbReference type="SUPFAM" id="SSF52833">
    <property type="entry name" value="Thioredoxin-like"/>
    <property type="match status" value="1"/>
</dbReference>
<feature type="compositionally biased region" description="Polar residues" evidence="1">
    <location>
        <begin position="99"/>
        <end position="110"/>
    </location>
</feature>
<dbReference type="InterPro" id="IPR014025">
    <property type="entry name" value="Glutaredoxin_subgr"/>
</dbReference>
<dbReference type="WBParaSite" id="MBELARI_LOCUS5720">
    <property type="protein sequence ID" value="MBELARI_LOCUS5720"/>
    <property type="gene ID" value="MBELARI_LOCUS5720"/>
</dbReference>
<feature type="domain" description="Glutaredoxin" evidence="2">
    <location>
        <begin position="11"/>
        <end position="71"/>
    </location>
</feature>
<evidence type="ECO:0000259" key="2">
    <source>
        <dbReference type="Pfam" id="PF00462"/>
    </source>
</evidence>
<reference evidence="4" key="1">
    <citation type="submission" date="2024-02" db="UniProtKB">
        <authorList>
            <consortium name="WormBaseParasite"/>
        </authorList>
    </citation>
    <scope>IDENTIFICATION</scope>
</reference>
<feature type="region of interest" description="Disordered" evidence="1">
    <location>
        <begin position="97"/>
        <end position="124"/>
    </location>
</feature>
<name>A0AAF3FGE2_9BILA</name>
<dbReference type="PANTHER" id="PTHR46361:SF3">
    <property type="entry name" value="ELECTRON CARRIER_ PROTEIN DISULFIDE OXIDOREDUCTASE"/>
    <property type="match status" value="1"/>
</dbReference>